<evidence type="ECO:0000313" key="4">
    <source>
        <dbReference type="Proteomes" id="UP001244011"/>
    </source>
</evidence>
<feature type="compositionally biased region" description="Basic and acidic residues" evidence="1">
    <location>
        <begin position="186"/>
        <end position="195"/>
    </location>
</feature>
<dbReference type="InterPro" id="IPR000467">
    <property type="entry name" value="G_patch_dom"/>
</dbReference>
<protein>
    <recommendedName>
        <fullName evidence="2">G-patch domain-containing protein</fullName>
    </recommendedName>
</protein>
<dbReference type="AlphaFoldDB" id="A0AAJ0BZP9"/>
<evidence type="ECO:0000313" key="3">
    <source>
        <dbReference type="EMBL" id="KAK1766787.1"/>
    </source>
</evidence>
<dbReference type="EMBL" id="MU839010">
    <property type="protein sequence ID" value="KAK1766787.1"/>
    <property type="molecule type" value="Genomic_DNA"/>
</dbReference>
<gene>
    <name evidence="3" type="ORF">QBC33DRAFT_540223</name>
</gene>
<proteinExistence type="predicted"/>
<name>A0AAJ0BZP9_9PEZI</name>
<dbReference type="Pfam" id="PF01585">
    <property type="entry name" value="G-patch"/>
    <property type="match status" value="1"/>
</dbReference>
<dbReference type="PANTHER" id="PTHR20923:SF1">
    <property type="entry name" value="G PATCH DOMAIN AND ANKYRIN REPEAT-CONTAINING PROTEIN 1"/>
    <property type="match status" value="1"/>
</dbReference>
<evidence type="ECO:0000256" key="1">
    <source>
        <dbReference type="SAM" id="MobiDB-lite"/>
    </source>
</evidence>
<dbReference type="PANTHER" id="PTHR20923">
    <property type="entry name" value="BAT4 PROTEIN-RELATED"/>
    <property type="match status" value="1"/>
</dbReference>
<sequence length="236" mass="26334">MASEEEEEQYNDVPLQHRRPFGSGLKRNAIAFVRASDGDLRLADQTAKAKPSQNIGDLYLSMVLPKDRSRPQSPQVQAPQEPLKVCTVCQIPLTENPEKDKDGPPEVATYPQNAHESSLAHQVCLAHSHPPSALDRSRMGLSYLESRGWDPDSRAGLGASQQGIKFPIKPKPKDDTLGLGLVFPKDAPKKKEKPQQLDAGRVRKMAREEKKRTERLQRHFYSNDDVEKYLGPGHGV</sequence>
<keyword evidence="4" id="KW-1185">Reference proteome</keyword>
<dbReference type="Proteomes" id="UP001244011">
    <property type="component" value="Unassembled WGS sequence"/>
</dbReference>
<accession>A0AAJ0BZP9</accession>
<evidence type="ECO:0000259" key="2">
    <source>
        <dbReference type="PROSITE" id="PS50174"/>
    </source>
</evidence>
<dbReference type="RefSeq" id="XP_060283000.1">
    <property type="nucleotide sequence ID" value="XM_060428045.1"/>
</dbReference>
<feature type="compositionally biased region" description="Acidic residues" evidence="1">
    <location>
        <begin position="1"/>
        <end position="10"/>
    </location>
</feature>
<feature type="region of interest" description="Disordered" evidence="1">
    <location>
        <begin position="155"/>
        <end position="214"/>
    </location>
</feature>
<dbReference type="GO" id="GO:0003676">
    <property type="term" value="F:nucleic acid binding"/>
    <property type="evidence" value="ECO:0007669"/>
    <property type="project" value="InterPro"/>
</dbReference>
<dbReference type="SMART" id="SM00443">
    <property type="entry name" value="G_patch"/>
    <property type="match status" value="1"/>
</dbReference>
<comment type="caution">
    <text evidence="3">The sequence shown here is derived from an EMBL/GenBank/DDBJ whole genome shotgun (WGS) entry which is preliminary data.</text>
</comment>
<dbReference type="GeneID" id="85311232"/>
<feature type="region of interest" description="Disordered" evidence="1">
    <location>
        <begin position="1"/>
        <end position="21"/>
    </location>
</feature>
<dbReference type="PROSITE" id="PS50174">
    <property type="entry name" value="G_PATCH"/>
    <property type="match status" value="1"/>
</dbReference>
<dbReference type="InterPro" id="IPR039146">
    <property type="entry name" value="GPANK1"/>
</dbReference>
<reference evidence="3" key="1">
    <citation type="submission" date="2023-06" db="EMBL/GenBank/DDBJ databases">
        <title>Genome-scale phylogeny and comparative genomics of the fungal order Sordariales.</title>
        <authorList>
            <consortium name="Lawrence Berkeley National Laboratory"/>
            <person name="Hensen N."/>
            <person name="Bonometti L."/>
            <person name="Westerberg I."/>
            <person name="Brannstrom I.O."/>
            <person name="Guillou S."/>
            <person name="Cros-Aarteil S."/>
            <person name="Calhoun S."/>
            <person name="Haridas S."/>
            <person name="Kuo A."/>
            <person name="Mondo S."/>
            <person name="Pangilinan J."/>
            <person name="Riley R."/>
            <person name="Labutti K."/>
            <person name="Andreopoulos B."/>
            <person name="Lipzen A."/>
            <person name="Chen C."/>
            <person name="Yanf M."/>
            <person name="Daum C."/>
            <person name="Ng V."/>
            <person name="Clum A."/>
            <person name="Steindorff A."/>
            <person name="Ohm R."/>
            <person name="Martin F."/>
            <person name="Silar P."/>
            <person name="Natvig D."/>
            <person name="Lalanne C."/>
            <person name="Gautier V."/>
            <person name="Ament-Velasquez S.L."/>
            <person name="Kruys A."/>
            <person name="Hutchinson M.I."/>
            <person name="Powell A.J."/>
            <person name="Barry K."/>
            <person name="Miller A.N."/>
            <person name="Grigoriev I.V."/>
            <person name="Debuchy R."/>
            <person name="Gladieux P."/>
            <person name="Thoren M.H."/>
            <person name="Johannesson H."/>
        </authorList>
    </citation>
    <scope>NUCLEOTIDE SEQUENCE</scope>
    <source>
        <strain evidence="3">8032-3</strain>
    </source>
</reference>
<feature type="compositionally biased region" description="Basic and acidic residues" evidence="1">
    <location>
        <begin position="205"/>
        <end position="214"/>
    </location>
</feature>
<feature type="domain" description="G-patch" evidence="2">
    <location>
        <begin position="136"/>
        <end position="184"/>
    </location>
</feature>
<organism evidence="3 4">
    <name type="scientific">Phialemonium atrogriseum</name>
    <dbReference type="NCBI Taxonomy" id="1093897"/>
    <lineage>
        <taxon>Eukaryota</taxon>
        <taxon>Fungi</taxon>
        <taxon>Dikarya</taxon>
        <taxon>Ascomycota</taxon>
        <taxon>Pezizomycotina</taxon>
        <taxon>Sordariomycetes</taxon>
        <taxon>Sordariomycetidae</taxon>
        <taxon>Cephalothecales</taxon>
        <taxon>Cephalothecaceae</taxon>
        <taxon>Phialemonium</taxon>
    </lineage>
</organism>